<dbReference type="GO" id="GO:0005524">
    <property type="term" value="F:ATP binding"/>
    <property type="evidence" value="ECO:0007669"/>
    <property type="project" value="UniProtKB-KW"/>
</dbReference>
<keyword evidence="2" id="KW-0547">Nucleotide-binding</keyword>
<dbReference type="SUPFAM" id="SSF56112">
    <property type="entry name" value="Protein kinase-like (PK-like)"/>
    <property type="match status" value="1"/>
</dbReference>
<evidence type="ECO:0000256" key="2">
    <source>
        <dbReference type="ARBA" id="ARBA00022741"/>
    </source>
</evidence>
<dbReference type="GO" id="GO:0016020">
    <property type="term" value="C:membrane"/>
    <property type="evidence" value="ECO:0007669"/>
    <property type="project" value="TreeGrafter"/>
</dbReference>
<dbReference type="PROSITE" id="PS50011">
    <property type="entry name" value="PROTEIN_KINASE_DOM"/>
    <property type="match status" value="1"/>
</dbReference>
<keyword evidence="6" id="KW-0723">Serine/threonine-protein kinase</keyword>
<protein>
    <submittedName>
        <fullName evidence="6">Serine/threonine protein kinase</fullName>
    </submittedName>
</protein>
<dbReference type="EMBL" id="MZ420154">
    <property type="protein sequence ID" value="QYA18502.1"/>
    <property type="molecule type" value="Genomic_DNA"/>
</dbReference>
<evidence type="ECO:0000256" key="4">
    <source>
        <dbReference type="ARBA" id="ARBA00022840"/>
    </source>
</evidence>
<keyword evidence="3 6" id="KW-0418">Kinase</keyword>
<evidence type="ECO:0000259" key="5">
    <source>
        <dbReference type="PROSITE" id="PS50011"/>
    </source>
</evidence>
<dbReference type="InterPro" id="IPR045269">
    <property type="entry name" value="Atg1-like"/>
</dbReference>
<dbReference type="InterPro" id="IPR000719">
    <property type="entry name" value="Prot_kinase_dom"/>
</dbReference>
<sequence length="409" mass="46730">MNPFRDLFTSGDAAEGLLARYTNIEYLRHGAFSEVFKAYDVRERRFVAIKVVRSEIFRVKNTPTWILKHIINEAERAQKSTFRNVVNLFDVVIGDSSIAFFSEFCSDGDLERILRDPPAYVSEDDYLERFLVQMISGVIEMKRAGLCCRAIGSENILVQCLPGKWPTFKISDLGMTKHLVCLHDWTAHTQSCDEDPQPEDAVGTSYIRSLGGILWRLQNTVRRSFDSDKQSVETSDKTPMKVIIESMLGNDEKDPSIYQVMRWLCKERRITQVPKIWMQFLQERFRLINATFPMNPIIPTLLLPLQNSDNHFENTALAPVRNLFTALQKPIQKEESDESNISSSQYDASFLLDSLIENMEMVMVYPGDGMQDVLQGESIETDGQPKSLPEHGGKLLVSQSIWNDAINKL</sequence>
<organism evidence="6">
    <name type="scientific">Clandestinovirus</name>
    <dbReference type="NCBI Taxonomy" id="2831644"/>
    <lineage>
        <taxon>Viruses</taxon>
    </lineage>
</organism>
<feature type="domain" description="Protein kinase" evidence="5">
    <location>
        <begin position="21"/>
        <end position="312"/>
    </location>
</feature>
<dbReference type="InterPro" id="IPR011009">
    <property type="entry name" value="Kinase-like_dom_sf"/>
</dbReference>
<keyword evidence="1" id="KW-0808">Transferase</keyword>
<accession>A0A8F8PN57</accession>
<dbReference type="PANTHER" id="PTHR24348">
    <property type="entry name" value="SERINE/THREONINE-PROTEIN KINASE UNC-51-RELATED"/>
    <property type="match status" value="1"/>
</dbReference>
<dbReference type="GO" id="GO:0004674">
    <property type="term" value="F:protein serine/threonine kinase activity"/>
    <property type="evidence" value="ECO:0007669"/>
    <property type="project" value="UniProtKB-KW"/>
</dbReference>
<name>A0A8F8PN57_9VIRU</name>
<evidence type="ECO:0000313" key="6">
    <source>
        <dbReference type="EMBL" id="QYA18502.1"/>
    </source>
</evidence>
<gene>
    <name evidence="6" type="ORF">KOM_12_233</name>
</gene>
<dbReference type="PANTHER" id="PTHR24348:SF22">
    <property type="entry name" value="NON-SPECIFIC SERINE_THREONINE PROTEIN KINASE"/>
    <property type="match status" value="1"/>
</dbReference>
<dbReference type="Gene3D" id="1.10.510.10">
    <property type="entry name" value="Transferase(Phosphotransferase) domain 1"/>
    <property type="match status" value="1"/>
</dbReference>
<proteinExistence type="predicted"/>
<reference evidence="6" key="1">
    <citation type="submission" date="2021-06" db="EMBL/GenBank/DDBJ databases">
        <authorList>
            <person name="Rolland C."/>
        </authorList>
    </citation>
    <scope>NUCLEOTIDE SEQUENCE</scope>
    <source>
        <strain evidence="6">347.936635</strain>
    </source>
</reference>
<dbReference type="Pfam" id="PF00069">
    <property type="entry name" value="Pkinase"/>
    <property type="match status" value="1"/>
</dbReference>
<evidence type="ECO:0000256" key="3">
    <source>
        <dbReference type="ARBA" id="ARBA00022777"/>
    </source>
</evidence>
<evidence type="ECO:0000256" key="1">
    <source>
        <dbReference type="ARBA" id="ARBA00022679"/>
    </source>
</evidence>
<dbReference type="CDD" id="cd00180">
    <property type="entry name" value="PKc"/>
    <property type="match status" value="1"/>
</dbReference>
<keyword evidence="4" id="KW-0067">ATP-binding</keyword>